<dbReference type="SUPFAM" id="SSF53474">
    <property type="entry name" value="alpha/beta-Hydrolases"/>
    <property type="match status" value="1"/>
</dbReference>
<name>A0A6A5TLQ6_9PLEO</name>
<feature type="chain" id="PRO_5025497812" evidence="3">
    <location>
        <begin position="20"/>
        <end position="368"/>
    </location>
</feature>
<keyword evidence="6" id="KW-1185">Reference proteome</keyword>
<dbReference type="InterPro" id="IPR000073">
    <property type="entry name" value="AB_hydrolase_1"/>
</dbReference>
<dbReference type="InterPro" id="IPR029058">
    <property type="entry name" value="AB_hydrolase_fold"/>
</dbReference>
<gene>
    <name evidence="5" type="ORF">CC80DRAFT_569235</name>
</gene>
<dbReference type="GO" id="GO:0004414">
    <property type="term" value="F:homoserine O-acetyltransferase activity"/>
    <property type="evidence" value="ECO:0007669"/>
    <property type="project" value="TreeGrafter"/>
</dbReference>
<dbReference type="AlphaFoldDB" id="A0A6A5TLQ6"/>
<organism evidence="5 6">
    <name type="scientific">Byssothecium circinans</name>
    <dbReference type="NCBI Taxonomy" id="147558"/>
    <lineage>
        <taxon>Eukaryota</taxon>
        <taxon>Fungi</taxon>
        <taxon>Dikarya</taxon>
        <taxon>Ascomycota</taxon>
        <taxon>Pezizomycotina</taxon>
        <taxon>Dothideomycetes</taxon>
        <taxon>Pleosporomycetidae</taxon>
        <taxon>Pleosporales</taxon>
        <taxon>Massarineae</taxon>
        <taxon>Massarinaceae</taxon>
        <taxon>Byssothecium</taxon>
    </lineage>
</organism>
<proteinExistence type="inferred from homology"/>
<evidence type="ECO:0000256" key="1">
    <source>
        <dbReference type="ARBA" id="ARBA00006886"/>
    </source>
</evidence>
<dbReference type="OrthoDB" id="9972683at2759"/>
<evidence type="ECO:0000313" key="6">
    <source>
        <dbReference type="Proteomes" id="UP000800035"/>
    </source>
</evidence>
<evidence type="ECO:0000256" key="3">
    <source>
        <dbReference type="SAM" id="SignalP"/>
    </source>
</evidence>
<dbReference type="Pfam" id="PF00561">
    <property type="entry name" value="Abhydrolase_1"/>
    <property type="match status" value="1"/>
</dbReference>
<feature type="domain" description="AB hydrolase-1" evidence="4">
    <location>
        <begin position="69"/>
        <end position="220"/>
    </location>
</feature>
<sequence>MGVAGRLLLAFTALPAIFAQQTSTNWPNPTHGDFAITNFTFDSGEALGTLKIHYQTLGQLEVYPNGTNNAILILHGSTGSGEQFLNNDFAGVLFNPGQILDARKYFIIIPDGIGHGNSSKPSNTGLKAKFPSYQYADMIRANYRLLTEHLGVDHTRLILGVSMGGMHTWMMGEKYPDYMDVLMPIATTPAQIAGQNRLWRKFIIELIKADPAWKGGNYAEQPLAGLSGALALSQIMFSAPVSFLAQYPTRDAVDRYVDELLPHVPGFDANDQLYAWNASHFYDPRPGLRLIKAPLTAVNTADDLMNPAALGILEDAVKNEMRRGVGKAVVIPVSNATVGHGSYIRAKLWKDELALLLSKTQGGKYNCA</sequence>
<dbReference type="GO" id="GO:0009086">
    <property type="term" value="P:methionine biosynthetic process"/>
    <property type="evidence" value="ECO:0007669"/>
    <property type="project" value="TreeGrafter"/>
</dbReference>
<dbReference type="PANTHER" id="PTHR32268">
    <property type="entry name" value="HOMOSERINE O-ACETYLTRANSFERASE"/>
    <property type="match status" value="1"/>
</dbReference>
<dbReference type="GO" id="GO:0009092">
    <property type="term" value="P:homoserine metabolic process"/>
    <property type="evidence" value="ECO:0007669"/>
    <property type="project" value="TreeGrafter"/>
</dbReference>
<dbReference type="EMBL" id="ML977004">
    <property type="protein sequence ID" value="KAF1953318.1"/>
    <property type="molecule type" value="Genomic_DNA"/>
</dbReference>
<reference evidence="5" key="1">
    <citation type="journal article" date="2020" name="Stud. Mycol.">
        <title>101 Dothideomycetes genomes: a test case for predicting lifestyles and emergence of pathogens.</title>
        <authorList>
            <person name="Haridas S."/>
            <person name="Albert R."/>
            <person name="Binder M."/>
            <person name="Bloem J."/>
            <person name="Labutti K."/>
            <person name="Salamov A."/>
            <person name="Andreopoulos B."/>
            <person name="Baker S."/>
            <person name="Barry K."/>
            <person name="Bills G."/>
            <person name="Bluhm B."/>
            <person name="Cannon C."/>
            <person name="Castanera R."/>
            <person name="Culley D."/>
            <person name="Daum C."/>
            <person name="Ezra D."/>
            <person name="Gonzalez J."/>
            <person name="Henrissat B."/>
            <person name="Kuo A."/>
            <person name="Liang C."/>
            <person name="Lipzen A."/>
            <person name="Lutzoni F."/>
            <person name="Magnuson J."/>
            <person name="Mondo S."/>
            <person name="Nolan M."/>
            <person name="Ohm R."/>
            <person name="Pangilinan J."/>
            <person name="Park H.-J."/>
            <person name="Ramirez L."/>
            <person name="Alfaro M."/>
            <person name="Sun H."/>
            <person name="Tritt A."/>
            <person name="Yoshinaga Y."/>
            <person name="Zwiers L.-H."/>
            <person name="Turgeon B."/>
            <person name="Goodwin S."/>
            <person name="Spatafora J."/>
            <person name="Crous P."/>
            <person name="Grigoriev I."/>
        </authorList>
    </citation>
    <scope>NUCLEOTIDE SEQUENCE</scope>
    <source>
        <strain evidence="5">CBS 675.92</strain>
    </source>
</reference>
<dbReference type="PANTHER" id="PTHR32268:SF11">
    <property type="entry name" value="HOMOSERINE O-ACETYLTRANSFERASE"/>
    <property type="match status" value="1"/>
</dbReference>
<keyword evidence="2" id="KW-0808">Transferase</keyword>
<protein>
    <submittedName>
        <fullName evidence="5">Alpha/beta-hydrolase</fullName>
    </submittedName>
</protein>
<dbReference type="InterPro" id="IPR008220">
    <property type="entry name" value="HAT_MetX-like"/>
</dbReference>
<accession>A0A6A5TLQ6</accession>
<dbReference type="NCBIfam" id="NF005071">
    <property type="entry name" value="PRK06489.1"/>
    <property type="match status" value="1"/>
</dbReference>
<dbReference type="Proteomes" id="UP000800035">
    <property type="component" value="Unassembled WGS sequence"/>
</dbReference>
<dbReference type="Gene3D" id="3.40.50.1820">
    <property type="entry name" value="alpha/beta hydrolase"/>
    <property type="match status" value="1"/>
</dbReference>
<feature type="signal peptide" evidence="3">
    <location>
        <begin position="1"/>
        <end position="19"/>
    </location>
</feature>
<evidence type="ECO:0000313" key="5">
    <source>
        <dbReference type="EMBL" id="KAF1953318.1"/>
    </source>
</evidence>
<keyword evidence="5" id="KW-0378">Hydrolase</keyword>
<comment type="similarity">
    <text evidence="1">Belongs to the AB hydrolase superfamily. MetX family.</text>
</comment>
<keyword evidence="3" id="KW-0732">Signal</keyword>
<evidence type="ECO:0000259" key="4">
    <source>
        <dbReference type="Pfam" id="PF00561"/>
    </source>
</evidence>
<evidence type="ECO:0000256" key="2">
    <source>
        <dbReference type="ARBA" id="ARBA00022679"/>
    </source>
</evidence>
<dbReference type="GO" id="GO:0016787">
    <property type="term" value="F:hydrolase activity"/>
    <property type="evidence" value="ECO:0007669"/>
    <property type="project" value="UniProtKB-KW"/>
</dbReference>